<name>A0ABT7WF42_9FLAO</name>
<keyword evidence="1 3" id="KW-0560">Oxidoreductase</keyword>
<keyword evidence="4" id="KW-1185">Reference proteome</keyword>
<dbReference type="Proteomes" id="UP001174839">
    <property type="component" value="Unassembled WGS sequence"/>
</dbReference>
<dbReference type="Gene3D" id="3.30.9.10">
    <property type="entry name" value="D-Amino Acid Oxidase, subunit A, domain 2"/>
    <property type="match status" value="1"/>
</dbReference>
<dbReference type="EMBL" id="JAUDUY010000003">
    <property type="protein sequence ID" value="MDM9631546.1"/>
    <property type="molecule type" value="Genomic_DNA"/>
</dbReference>
<dbReference type="SUPFAM" id="SSF51971">
    <property type="entry name" value="Nucleotide-binding domain"/>
    <property type="match status" value="1"/>
</dbReference>
<evidence type="ECO:0000313" key="3">
    <source>
        <dbReference type="EMBL" id="MDM9631546.1"/>
    </source>
</evidence>
<dbReference type="RefSeq" id="WP_289724899.1">
    <property type="nucleotide sequence ID" value="NZ_JAUDUY010000003.1"/>
</dbReference>
<proteinExistence type="predicted"/>
<dbReference type="InterPro" id="IPR006076">
    <property type="entry name" value="FAD-dep_OxRdtase"/>
</dbReference>
<dbReference type="EC" id="1.-.-.-" evidence="3"/>
<comment type="caution">
    <text evidence="3">The sequence shown here is derived from an EMBL/GenBank/DDBJ whole genome shotgun (WGS) entry which is preliminary data.</text>
</comment>
<dbReference type="Gene3D" id="3.50.50.60">
    <property type="entry name" value="FAD/NAD(P)-binding domain"/>
    <property type="match status" value="1"/>
</dbReference>
<gene>
    <name evidence="3" type="ORF">QU605_08690</name>
</gene>
<sequence>MGHYLVVGSGLAGMSMTEMLIREGQRVTVFDDSSQKASMVAGGLYNPVVLKRFNLAWEGKKLMEVALPFYRELEAKLKVVFDEKLDVLRRFANAGEQNLWFEAADQAGLSEYLSTELRSNTNQAVLAPHGFGAVRDTGRIHTSLMLGAYRDYLEAIGSLKREAFAYPDLITPENELSYKGLKADGVIFAEGFGLLENPYFNYLPLKGTKGELLEIHAPDLRESQVIKAGIFLIPLGDDRYLAGATYEHKDNSPNPTPEAREKLLKGLRKVLQCDFEVTGQRAGIRPTVPDRRPMVGTHPEYTRLFVINGMGSRGVLIGPYAALCLTRNILYGEPLPQAMDCNRFSGRFHELQRKA</sequence>
<dbReference type="PANTHER" id="PTHR13847">
    <property type="entry name" value="SARCOSINE DEHYDROGENASE-RELATED"/>
    <property type="match status" value="1"/>
</dbReference>
<evidence type="ECO:0000259" key="2">
    <source>
        <dbReference type="Pfam" id="PF01266"/>
    </source>
</evidence>
<accession>A0ABT7WF42</accession>
<protein>
    <submittedName>
        <fullName evidence="3">FAD-dependent oxidoreductase</fullName>
        <ecNumber evidence="3">1.-.-.-</ecNumber>
    </submittedName>
</protein>
<dbReference type="PANTHER" id="PTHR13847:SF289">
    <property type="entry name" value="GLYCINE OXIDASE"/>
    <property type="match status" value="1"/>
</dbReference>
<dbReference type="Pfam" id="PF01266">
    <property type="entry name" value="DAO"/>
    <property type="match status" value="1"/>
</dbReference>
<organism evidence="3 4">
    <name type="scientific">Robiginitalea aurantiaca</name>
    <dbReference type="NCBI Taxonomy" id="3056915"/>
    <lineage>
        <taxon>Bacteria</taxon>
        <taxon>Pseudomonadati</taxon>
        <taxon>Bacteroidota</taxon>
        <taxon>Flavobacteriia</taxon>
        <taxon>Flavobacteriales</taxon>
        <taxon>Flavobacteriaceae</taxon>
        <taxon>Robiginitalea</taxon>
    </lineage>
</organism>
<dbReference type="SUPFAM" id="SSF54373">
    <property type="entry name" value="FAD-linked reductases, C-terminal domain"/>
    <property type="match status" value="1"/>
</dbReference>
<evidence type="ECO:0000313" key="4">
    <source>
        <dbReference type="Proteomes" id="UP001174839"/>
    </source>
</evidence>
<feature type="domain" description="FAD dependent oxidoreductase" evidence="2">
    <location>
        <begin position="4"/>
        <end position="326"/>
    </location>
</feature>
<reference evidence="3" key="1">
    <citation type="submission" date="2023-06" db="EMBL/GenBank/DDBJ databases">
        <title>Robiginitalea aurantiacus sp. nov. and Algoriphagus sediminis sp. nov., isolated from coastal sediment.</title>
        <authorList>
            <person name="Zhou Z.Y."/>
            <person name="An J."/>
            <person name="Jia Y.W."/>
            <person name="Du Z.J."/>
        </authorList>
    </citation>
    <scope>NUCLEOTIDE SEQUENCE</scope>
    <source>
        <strain evidence="3">M39</strain>
    </source>
</reference>
<evidence type="ECO:0000256" key="1">
    <source>
        <dbReference type="ARBA" id="ARBA00023002"/>
    </source>
</evidence>
<dbReference type="InterPro" id="IPR036188">
    <property type="entry name" value="FAD/NAD-bd_sf"/>
</dbReference>
<dbReference type="GO" id="GO:0016491">
    <property type="term" value="F:oxidoreductase activity"/>
    <property type="evidence" value="ECO:0007669"/>
    <property type="project" value="UniProtKB-KW"/>
</dbReference>